<dbReference type="EMBL" id="JABVXQ010000005">
    <property type="protein sequence ID" value="KAF6109646.1"/>
    <property type="molecule type" value="Genomic_DNA"/>
</dbReference>
<gene>
    <name evidence="1" type="ORF">HJG60_010884</name>
</gene>
<evidence type="ECO:0000313" key="1">
    <source>
        <dbReference type="EMBL" id="KAF6109646.1"/>
    </source>
</evidence>
<proteinExistence type="predicted"/>
<organism evidence="1 2">
    <name type="scientific">Phyllostomus discolor</name>
    <name type="common">pale spear-nosed bat</name>
    <dbReference type="NCBI Taxonomy" id="89673"/>
    <lineage>
        <taxon>Eukaryota</taxon>
        <taxon>Metazoa</taxon>
        <taxon>Chordata</taxon>
        <taxon>Craniata</taxon>
        <taxon>Vertebrata</taxon>
        <taxon>Euteleostomi</taxon>
        <taxon>Mammalia</taxon>
        <taxon>Eutheria</taxon>
        <taxon>Laurasiatheria</taxon>
        <taxon>Chiroptera</taxon>
        <taxon>Yangochiroptera</taxon>
        <taxon>Phyllostomidae</taxon>
        <taxon>Phyllostominae</taxon>
        <taxon>Phyllostomus</taxon>
    </lineage>
</organism>
<accession>A0A834EA97</accession>
<dbReference type="AlphaFoldDB" id="A0A834EA97"/>
<sequence length="160" mass="18819">MQGSGHSCVVADEDTTTVGPILCQASYLLQETLEEVLKMPLEYPSNLRKKWLLFFFKEKRLFKSFAHFLIGFLVFVECSRVSSLCILERHFSKEDIQKIQRHMKRCSISLAIREMQIKTTVRYHFTPVRMAIINKATNKCWRGCEEKGSLVYCWWDCRLV</sequence>
<name>A0A834EA97_9CHIR</name>
<reference evidence="1 2" key="1">
    <citation type="journal article" date="2020" name="Nature">
        <title>Six reference-quality genomes reveal evolution of bat adaptations.</title>
        <authorList>
            <person name="Jebb D."/>
            <person name="Huang Z."/>
            <person name="Pippel M."/>
            <person name="Hughes G.M."/>
            <person name="Lavrichenko K."/>
            <person name="Devanna P."/>
            <person name="Winkler S."/>
            <person name="Jermiin L.S."/>
            <person name="Skirmuntt E.C."/>
            <person name="Katzourakis A."/>
            <person name="Burkitt-Gray L."/>
            <person name="Ray D.A."/>
            <person name="Sullivan K.A.M."/>
            <person name="Roscito J.G."/>
            <person name="Kirilenko B.M."/>
            <person name="Davalos L.M."/>
            <person name="Corthals A.P."/>
            <person name="Power M.L."/>
            <person name="Jones G."/>
            <person name="Ransome R.D."/>
            <person name="Dechmann D.K.N."/>
            <person name="Locatelli A.G."/>
            <person name="Puechmaille S.J."/>
            <person name="Fedrigo O."/>
            <person name="Jarvis E.D."/>
            <person name="Hiller M."/>
            <person name="Vernes S.C."/>
            <person name="Myers E.W."/>
            <person name="Teeling E.C."/>
        </authorList>
    </citation>
    <scope>NUCLEOTIDE SEQUENCE [LARGE SCALE GENOMIC DNA]</scope>
    <source>
        <strain evidence="1">Bat1K_MPI-CBG_1</strain>
    </source>
</reference>
<evidence type="ECO:0000313" key="2">
    <source>
        <dbReference type="Proteomes" id="UP000664940"/>
    </source>
</evidence>
<comment type="caution">
    <text evidence="1">The sequence shown here is derived from an EMBL/GenBank/DDBJ whole genome shotgun (WGS) entry which is preliminary data.</text>
</comment>
<dbReference type="Proteomes" id="UP000664940">
    <property type="component" value="Unassembled WGS sequence"/>
</dbReference>
<protein>
    <submittedName>
        <fullName evidence="1">Uncharacterized protein</fullName>
    </submittedName>
</protein>